<proteinExistence type="predicted"/>
<dbReference type="AlphaFoldDB" id="A0A9N9HSB7"/>
<dbReference type="EMBL" id="CAJVQA010010973">
    <property type="protein sequence ID" value="CAG8702885.1"/>
    <property type="molecule type" value="Genomic_DNA"/>
</dbReference>
<feature type="non-terminal residue" evidence="2">
    <location>
        <position position="254"/>
    </location>
</feature>
<feature type="transmembrane region" description="Helical" evidence="1">
    <location>
        <begin position="77"/>
        <end position="97"/>
    </location>
</feature>
<dbReference type="PANTHER" id="PTHR33802">
    <property type="entry name" value="SI:CH211-161H7.5-RELATED"/>
    <property type="match status" value="1"/>
</dbReference>
<feature type="transmembrane region" description="Helical" evidence="1">
    <location>
        <begin position="175"/>
        <end position="191"/>
    </location>
</feature>
<dbReference type="OrthoDB" id="5586934at2759"/>
<keyword evidence="3" id="KW-1185">Reference proteome</keyword>
<accession>A0A9N9HSB7</accession>
<evidence type="ECO:0000256" key="1">
    <source>
        <dbReference type="SAM" id="Phobius"/>
    </source>
</evidence>
<evidence type="ECO:0000313" key="3">
    <source>
        <dbReference type="Proteomes" id="UP000789759"/>
    </source>
</evidence>
<evidence type="ECO:0000313" key="2">
    <source>
        <dbReference type="EMBL" id="CAG8702885.1"/>
    </source>
</evidence>
<dbReference type="Proteomes" id="UP000789759">
    <property type="component" value="Unassembled WGS sequence"/>
</dbReference>
<gene>
    <name evidence="2" type="ORF">CPELLU_LOCUS11922</name>
</gene>
<keyword evidence="1" id="KW-1133">Transmembrane helix</keyword>
<keyword evidence="1" id="KW-0812">Transmembrane</keyword>
<reference evidence="2" key="1">
    <citation type="submission" date="2021-06" db="EMBL/GenBank/DDBJ databases">
        <authorList>
            <person name="Kallberg Y."/>
            <person name="Tangrot J."/>
            <person name="Rosling A."/>
        </authorList>
    </citation>
    <scope>NUCLEOTIDE SEQUENCE</scope>
    <source>
        <strain evidence="2">FL966</strain>
    </source>
</reference>
<comment type="caution">
    <text evidence="2">The sequence shown here is derived from an EMBL/GenBank/DDBJ whole genome shotgun (WGS) entry which is preliminary data.</text>
</comment>
<feature type="transmembrane region" description="Helical" evidence="1">
    <location>
        <begin position="5"/>
        <end position="27"/>
    </location>
</feature>
<keyword evidence="1" id="KW-0472">Membrane</keyword>
<dbReference type="PANTHER" id="PTHR33802:SF1">
    <property type="entry name" value="XK-RELATED PROTEIN"/>
    <property type="match status" value="1"/>
</dbReference>
<feature type="transmembrane region" description="Helical" evidence="1">
    <location>
        <begin position="145"/>
        <end position="163"/>
    </location>
</feature>
<protein>
    <submittedName>
        <fullName evidence="2">14515_t:CDS:1</fullName>
    </submittedName>
</protein>
<feature type="transmembrane region" description="Helical" evidence="1">
    <location>
        <begin position="103"/>
        <end position="125"/>
    </location>
</feature>
<feature type="transmembrane region" description="Helical" evidence="1">
    <location>
        <begin position="223"/>
        <end position="247"/>
    </location>
</feature>
<sequence length="254" mass="28222">MAHPLFIKVLNVLSYIFFLTANIYSVFEGDGSQSPYHGSHKTYISPAPFVFGVWGLIHFLLGGFVIYQFFPAANDVVVDGIHWHFIGISLLNGLWLASWEANYLIISFIAILLTSGQISYVYAMLKRQQFAPANLVDKLLIHVPFSLYHAWIAVILVLSVFAIITPEKTDDEPIVLVKIVVVIALLILKGLSATYIEAGNDIAGASVIAWTLVGIFVEQEDPVIHWSALILVIFSTIHIIIGIVNLFRKNRGSE</sequence>
<name>A0A9N9HSB7_9GLOM</name>
<organism evidence="2 3">
    <name type="scientific">Cetraspora pellucida</name>
    <dbReference type="NCBI Taxonomy" id="1433469"/>
    <lineage>
        <taxon>Eukaryota</taxon>
        <taxon>Fungi</taxon>
        <taxon>Fungi incertae sedis</taxon>
        <taxon>Mucoromycota</taxon>
        <taxon>Glomeromycotina</taxon>
        <taxon>Glomeromycetes</taxon>
        <taxon>Diversisporales</taxon>
        <taxon>Gigasporaceae</taxon>
        <taxon>Cetraspora</taxon>
    </lineage>
</organism>
<feature type="transmembrane region" description="Helical" evidence="1">
    <location>
        <begin position="47"/>
        <end position="70"/>
    </location>
</feature>